<dbReference type="GO" id="GO:0005737">
    <property type="term" value="C:cytoplasm"/>
    <property type="evidence" value="ECO:0007669"/>
    <property type="project" value="TreeGrafter"/>
</dbReference>
<dbReference type="Pfam" id="PF00550">
    <property type="entry name" value="PP-binding"/>
    <property type="match status" value="1"/>
</dbReference>
<evidence type="ECO:0000256" key="2">
    <source>
        <dbReference type="ARBA" id="ARBA00022450"/>
    </source>
</evidence>
<dbReference type="InterPro" id="IPR020806">
    <property type="entry name" value="PKS_PP-bd"/>
</dbReference>
<sequence length="565" mass="59572">GVVGLRMSGGSIDAVVAMLAIWRAGAAYLPLDPAYPEERLRTMAAVASLVVSDGLVIEDGPARRPAGEPETAAGGTAHDGQDGQAQEPGGETAYVLHTSGSTGAPKGVVVEHAGLAERVRWMRAVYGLRPGDRVVQLAALGFDTHAEEIFPALAAGATVELLPGGGSALPELLARRPDVTVLDLPTAYFHHLVSMIDDVAWPGHLRLVILGGEQVRAGAVARWRERFGDRVRLVNTYGPTETTIIATAAELRGGDPRPPIGRPVRATTVKVLDAYGSPVPPGAPGELHVGGPGVARGYLGGPDPRFLSGPVGRVFRTGDRVRLRRDGQLEFLGRLDDQVKVRGFRIEPGEVEQCLLGHPDVREATVLARDGDLVAYVVPATKGSSPAVPATNGFLPAAHDRTAYDPTTHDPTTHDPTAHDPAAYVARRLPPYLVPTRWVVLDALPLTRNGKVDRRALPPPGPAVGGDVQPRTDAEELVADVWAEVLGAGGIGAFDDFFALGGHSLLAIRVAARLRALAGVDLPIRTLFDRRTVAELAVAVEEALAAEVAVLSDEQARSLLDREGS</sequence>
<accession>A0A4R5E4S1</accession>
<dbReference type="PANTHER" id="PTHR45527">
    <property type="entry name" value="NONRIBOSOMAL PEPTIDE SYNTHETASE"/>
    <property type="match status" value="1"/>
</dbReference>
<dbReference type="InterPro" id="IPR036736">
    <property type="entry name" value="ACP-like_sf"/>
</dbReference>
<evidence type="ECO:0000256" key="1">
    <source>
        <dbReference type="ARBA" id="ARBA00001957"/>
    </source>
</evidence>
<keyword evidence="2" id="KW-0596">Phosphopantetheine</keyword>
<dbReference type="PROSITE" id="PS50075">
    <property type="entry name" value="CARRIER"/>
    <property type="match status" value="1"/>
</dbReference>
<dbReference type="InterPro" id="IPR042099">
    <property type="entry name" value="ANL_N_sf"/>
</dbReference>
<organism evidence="6 7">
    <name type="scientific">Nonomuraea mesophila</name>
    <dbReference type="NCBI Taxonomy" id="2530382"/>
    <lineage>
        <taxon>Bacteria</taxon>
        <taxon>Bacillati</taxon>
        <taxon>Actinomycetota</taxon>
        <taxon>Actinomycetes</taxon>
        <taxon>Streptosporangiales</taxon>
        <taxon>Streptosporangiaceae</taxon>
        <taxon>Nonomuraea</taxon>
    </lineage>
</organism>
<protein>
    <submittedName>
        <fullName evidence="6">Amino acid adenylation domain-containing protein</fullName>
    </submittedName>
</protein>
<dbReference type="Gene3D" id="3.40.50.12780">
    <property type="entry name" value="N-terminal domain of ligase-like"/>
    <property type="match status" value="1"/>
</dbReference>
<dbReference type="SMART" id="SM00823">
    <property type="entry name" value="PKS_PP"/>
    <property type="match status" value="1"/>
</dbReference>
<evidence type="ECO:0000313" key="6">
    <source>
        <dbReference type="EMBL" id="TDE24022.1"/>
    </source>
</evidence>
<dbReference type="PROSITE" id="PS00012">
    <property type="entry name" value="PHOSPHOPANTETHEINE"/>
    <property type="match status" value="1"/>
</dbReference>
<reference evidence="6 7" key="1">
    <citation type="submission" date="2019-03" db="EMBL/GenBank/DDBJ databases">
        <title>Draft genome sequences of novel Actinobacteria.</title>
        <authorList>
            <person name="Sahin N."/>
            <person name="Ay H."/>
            <person name="Saygin H."/>
        </authorList>
    </citation>
    <scope>NUCLEOTIDE SEQUENCE [LARGE SCALE GENOMIC DNA]</scope>
    <source>
        <strain evidence="6 7">6K102</strain>
    </source>
</reference>
<comment type="caution">
    <text evidence="6">The sequence shown here is derived from an EMBL/GenBank/DDBJ whole genome shotgun (WGS) entry which is preliminary data.</text>
</comment>
<dbReference type="EMBL" id="SMLD01000261">
    <property type="protein sequence ID" value="TDE24022.1"/>
    <property type="molecule type" value="Genomic_DNA"/>
</dbReference>
<dbReference type="InterPro" id="IPR045851">
    <property type="entry name" value="AMP-bd_C_sf"/>
</dbReference>
<dbReference type="Pfam" id="PF00501">
    <property type="entry name" value="AMP-binding"/>
    <property type="match status" value="1"/>
</dbReference>
<feature type="non-terminal residue" evidence="6">
    <location>
        <position position="1"/>
    </location>
</feature>
<evidence type="ECO:0000256" key="3">
    <source>
        <dbReference type="ARBA" id="ARBA00022553"/>
    </source>
</evidence>
<dbReference type="Proteomes" id="UP000295136">
    <property type="component" value="Unassembled WGS sequence"/>
</dbReference>
<evidence type="ECO:0000259" key="5">
    <source>
        <dbReference type="PROSITE" id="PS50075"/>
    </source>
</evidence>
<dbReference type="InterPro" id="IPR000873">
    <property type="entry name" value="AMP-dep_synth/lig_dom"/>
</dbReference>
<dbReference type="InterPro" id="IPR010071">
    <property type="entry name" value="AA_adenyl_dom"/>
</dbReference>
<dbReference type="InterPro" id="IPR009081">
    <property type="entry name" value="PP-bd_ACP"/>
</dbReference>
<dbReference type="PANTHER" id="PTHR45527:SF1">
    <property type="entry name" value="FATTY ACID SYNTHASE"/>
    <property type="match status" value="1"/>
</dbReference>
<keyword evidence="7" id="KW-1185">Reference proteome</keyword>
<dbReference type="Gene3D" id="3.30.300.30">
    <property type="match status" value="1"/>
</dbReference>
<dbReference type="GO" id="GO:0031177">
    <property type="term" value="F:phosphopantetheine binding"/>
    <property type="evidence" value="ECO:0007669"/>
    <property type="project" value="InterPro"/>
</dbReference>
<gene>
    <name evidence="6" type="ORF">E1295_45540</name>
</gene>
<name>A0A4R5E4S1_9ACTN</name>
<dbReference type="InterPro" id="IPR006162">
    <property type="entry name" value="Ppantetheine_attach_site"/>
</dbReference>
<dbReference type="CDD" id="cd05930">
    <property type="entry name" value="A_NRPS"/>
    <property type="match status" value="1"/>
</dbReference>
<dbReference type="FunFam" id="1.10.1200.10:FF:000005">
    <property type="entry name" value="Nonribosomal peptide synthetase 1"/>
    <property type="match status" value="1"/>
</dbReference>
<feature type="region of interest" description="Disordered" evidence="4">
    <location>
        <begin position="59"/>
        <end position="89"/>
    </location>
</feature>
<keyword evidence="3" id="KW-0597">Phosphoprotein</keyword>
<dbReference type="InterPro" id="IPR020845">
    <property type="entry name" value="AMP-binding_CS"/>
</dbReference>
<dbReference type="PROSITE" id="PS00455">
    <property type="entry name" value="AMP_BINDING"/>
    <property type="match status" value="1"/>
</dbReference>
<dbReference type="RefSeq" id="WP_132641230.1">
    <property type="nucleotide sequence ID" value="NZ_SMLD01000261.1"/>
</dbReference>
<dbReference type="GO" id="GO:0044550">
    <property type="term" value="P:secondary metabolite biosynthetic process"/>
    <property type="evidence" value="ECO:0007669"/>
    <property type="project" value="TreeGrafter"/>
</dbReference>
<dbReference type="NCBIfam" id="TIGR01733">
    <property type="entry name" value="AA-adenyl-dom"/>
    <property type="match status" value="1"/>
</dbReference>
<evidence type="ECO:0000256" key="4">
    <source>
        <dbReference type="SAM" id="MobiDB-lite"/>
    </source>
</evidence>
<dbReference type="Gene3D" id="1.10.1200.10">
    <property type="entry name" value="ACP-like"/>
    <property type="match status" value="1"/>
</dbReference>
<feature type="domain" description="Carrier" evidence="5">
    <location>
        <begin position="469"/>
        <end position="544"/>
    </location>
</feature>
<dbReference type="GO" id="GO:0043041">
    <property type="term" value="P:amino acid activation for nonribosomal peptide biosynthetic process"/>
    <property type="evidence" value="ECO:0007669"/>
    <property type="project" value="TreeGrafter"/>
</dbReference>
<dbReference type="AlphaFoldDB" id="A0A4R5E4S1"/>
<proteinExistence type="predicted"/>
<evidence type="ECO:0000313" key="7">
    <source>
        <dbReference type="Proteomes" id="UP000295136"/>
    </source>
</evidence>
<dbReference type="SUPFAM" id="SSF56801">
    <property type="entry name" value="Acetyl-CoA synthetase-like"/>
    <property type="match status" value="1"/>
</dbReference>
<dbReference type="SUPFAM" id="SSF47336">
    <property type="entry name" value="ACP-like"/>
    <property type="match status" value="1"/>
</dbReference>
<comment type="cofactor">
    <cofactor evidence="1">
        <name>pantetheine 4'-phosphate</name>
        <dbReference type="ChEBI" id="CHEBI:47942"/>
    </cofactor>
</comment>